<evidence type="ECO:0000256" key="1">
    <source>
        <dbReference type="SAM" id="Phobius"/>
    </source>
</evidence>
<organism evidence="2 3">
    <name type="scientific">Streptomyces hesseae</name>
    <dbReference type="NCBI Taxonomy" id="3075519"/>
    <lineage>
        <taxon>Bacteria</taxon>
        <taxon>Bacillati</taxon>
        <taxon>Actinomycetota</taxon>
        <taxon>Actinomycetes</taxon>
        <taxon>Kitasatosporales</taxon>
        <taxon>Streptomycetaceae</taxon>
        <taxon>Streptomyces</taxon>
    </lineage>
</organism>
<protein>
    <submittedName>
        <fullName evidence="2">Uncharacterized protein</fullName>
    </submittedName>
</protein>
<dbReference type="EMBL" id="JAVRFI010000007">
    <property type="protein sequence ID" value="MDT0450289.1"/>
    <property type="molecule type" value="Genomic_DNA"/>
</dbReference>
<dbReference type="RefSeq" id="WP_311611037.1">
    <property type="nucleotide sequence ID" value="NZ_JAVRFI010000007.1"/>
</dbReference>
<sequence length="95" mass="9897">MLRGDEPGRPPPLGPLGWAVGGLLTGVWCWAVLRLLLQPGRAGFVEGLVAAGGWGLSLLPVHCTPRSRAEGGEAGGAGGAVLRALRRWWRGGARH</sequence>
<keyword evidence="3" id="KW-1185">Reference proteome</keyword>
<proteinExistence type="predicted"/>
<evidence type="ECO:0000313" key="3">
    <source>
        <dbReference type="Proteomes" id="UP001180531"/>
    </source>
</evidence>
<name>A0ABU2SPP2_9ACTN</name>
<dbReference type="Proteomes" id="UP001180531">
    <property type="component" value="Unassembled WGS sequence"/>
</dbReference>
<comment type="caution">
    <text evidence="2">The sequence shown here is derived from an EMBL/GenBank/DDBJ whole genome shotgun (WGS) entry which is preliminary data.</text>
</comment>
<reference evidence="2" key="1">
    <citation type="submission" date="2024-05" db="EMBL/GenBank/DDBJ databases">
        <title>30 novel species of actinomycetes from the DSMZ collection.</title>
        <authorList>
            <person name="Nouioui I."/>
        </authorList>
    </citation>
    <scope>NUCLEOTIDE SEQUENCE</scope>
    <source>
        <strain evidence="2">DSM 40473</strain>
    </source>
</reference>
<keyword evidence="1" id="KW-1133">Transmembrane helix</keyword>
<accession>A0ABU2SPP2</accession>
<keyword evidence="1" id="KW-0472">Membrane</keyword>
<keyword evidence="1" id="KW-0812">Transmembrane</keyword>
<gene>
    <name evidence="2" type="ORF">RM609_14570</name>
</gene>
<feature type="transmembrane region" description="Helical" evidence="1">
    <location>
        <begin position="16"/>
        <end position="37"/>
    </location>
</feature>
<evidence type="ECO:0000313" key="2">
    <source>
        <dbReference type="EMBL" id="MDT0450289.1"/>
    </source>
</evidence>